<dbReference type="KEGG" id="bex:A11Q_1358"/>
<evidence type="ECO:0000256" key="1">
    <source>
        <dbReference type="SAM" id="SignalP"/>
    </source>
</evidence>
<sequence length="258" mass="29154">MNLIKKLFVAILLSISLFHQHSYAQGTDIDEGFDPFADYNENEQSAEEEADINFFKNGRFLTLGLMVGYRGFTDGFSQAYSAAPAWGFQFSYFFDLQLATSLSYSISDSSVSFKSYNDDSMTSVSEVYTGNVNIQTFDLNLKYYFNTENVTRGLADLSPYVLFGVGQFTRTYNLSKSLPLTPDRPFGFKIGTGIEIPLMRHKAYLGLQAVYHYVQFPDENNDRIEEEKVGQTEPVLSPVSPRLKGDIYELSTIIGINF</sequence>
<feature type="signal peptide" evidence="1">
    <location>
        <begin position="1"/>
        <end position="24"/>
    </location>
</feature>
<dbReference type="Proteomes" id="UP000012040">
    <property type="component" value="Chromosome"/>
</dbReference>
<gene>
    <name evidence="2" type="ORF">A11Q_1358</name>
</gene>
<dbReference type="Gene3D" id="2.40.160.20">
    <property type="match status" value="1"/>
</dbReference>
<proteinExistence type="predicted"/>
<dbReference type="SUPFAM" id="SSF56925">
    <property type="entry name" value="OMPA-like"/>
    <property type="match status" value="1"/>
</dbReference>
<dbReference type="eggNOG" id="ENOG502ZJXW">
    <property type="taxonomic scope" value="Bacteria"/>
</dbReference>
<evidence type="ECO:0000313" key="2">
    <source>
        <dbReference type="EMBL" id="AGH95574.1"/>
    </source>
</evidence>
<dbReference type="AlphaFoldDB" id="M4VQY8"/>
<name>M4VQY8_9BACT</name>
<keyword evidence="1" id="KW-0732">Signal</keyword>
<keyword evidence="3" id="KW-1185">Reference proteome</keyword>
<dbReference type="HOGENOM" id="CLU_1076306_0_0_7"/>
<dbReference type="EMBL" id="CP003537">
    <property type="protein sequence ID" value="AGH95574.1"/>
    <property type="molecule type" value="Genomic_DNA"/>
</dbReference>
<dbReference type="InterPro" id="IPR011250">
    <property type="entry name" value="OMP/PagP_B-barrel"/>
</dbReference>
<dbReference type="STRING" id="1184267.A11Q_1358"/>
<reference evidence="2 3" key="1">
    <citation type="journal article" date="2013" name="ISME J.">
        <title>By their genes ye shall know them: genomic signatures of predatory bacteria.</title>
        <authorList>
            <person name="Pasternak Z."/>
            <person name="Pietrokovski S."/>
            <person name="Rotem O."/>
            <person name="Gophna U."/>
            <person name="Lurie-Weinberger M.N."/>
            <person name="Jurkevitch E."/>
        </authorList>
    </citation>
    <scope>NUCLEOTIDE SEQUENCE [LARGE SCALE GENOMIC DNA]</scope>
    <source>
        <strain evidence="2 3">JSS</strain>
    </source>
</reference>
<feature type="chain" id="PRO_5004060758" evidence="1">
    <location>
        <begin position="25"/>
        <end position="258"/>
    </location>
</feature>
<dbReference type="PATRIC" id="fig|1184267.3.peg.1377"/>
<protein>
    <submittedName>
        <fullName evidence="2">Uncharacterized protein</fullName>
    </submittedName>
</protein>
<evidence type="ECO:0000313" key="3">
    <source>
        <dbReference type="Proteomes" id="UP000012040"/>
    </source>
</evidence>
<accession>M4VQY8</accession>
<organism evidence="2 3">
    <name type="scientific">Pseudobdellovibrio exovorus JSS</name>
    <dbReference type="NCBI Taxonomy" id="1184267"/>
    <lineage>
        <taxon>Bacteria</taxon>
        <taxon>Pseudomonadati</taxon>
        <taxon>Bdellovibrionota</taxon>
        <taxon>Bdellovibrionia</taxon>
        <taxon>Bdellovibrionales</taxon>
        <taxon>Pseudobdellovibrionaceae</taxon>
        <taxon>Pseudobdellovibrio</taxon>
    </lineage>
</organism>